<name>A0A167P473_CALVF</name>
<keyword evidence="2" id="KW-1185">Reference proteome</keyword>
<organism evidence="1 2">
    <name type="scientific">Calocera viscosa (strain TUFC12733)</name>
    <dbReference type="NCBI Taxonomy" id="1330018"/>
    <lineage>
        <taxon>Eukaryota</taxon>
        <taxon>Fungi</taxon>
        <taxon>Dikarya</taxon>
        <taxon>Basidiomycota</taxon>
        <taxon>Agaricomycotina</taxon>
        <taxon>Dacrymycetes</taxon>
        <taxon>Dacrymycetales</taxon>
        <taxon>Dacrymycetaceae</taxon>
        <taxon>Calocera</taxon>
    </lineage>
</organism>
<dbReference type="EMBL" id="KV417276">
    <property type="protein sequence ID" value="KZO98403.1"/>
    <property type="molecule type" value="Genomic_DNA"/>
</dbReference>
<dbReference type="Proteomes" id="UP000076738">
    <property type="component" value="Unassembled WGS sequence"/>
</dbReference>
<proteinExistence type="predicted"/>
<gene>
    <name evidence="1" type="ORF">CALVIDRAFT_45224</name>
</gene>
<evidence type="ECO:0000313" key="1">
    <source>
        <dbReference type="EMBL" id="KZO98403.1"/>
    </source>
</evidence>
<evidence type="ECO:0000313" key="2">
    <source>
        <dbReference type="Proteomes" id="UP000076738"/>
    </source>
</evidence>
<sequence>MSQASALQHFVIMGRVLRCGCPARRFLDRHHTLFSAHDLGHSAKWGLSCIRLDNCKRQQGSSTILLILLSRQLTVCIGNVIILCAIYDRIGRELEVRVSDRSHGTRGSVDAGPE</sequence>
<protein>
    <submittedName>
        <fullName evidence="1">Uncharacterized protein</fullName>
    </submittedName>
</protein>
<accession>A0A167P473</accession>
<reference evidence="1 2" key="1">
    <citation type="journal article" date="2016" name="Mol. Biol. Evol.">
        <title>Comparative Genomics of Early-Diverging Mushroom-Forming Fungi Provides Insights into the Origins of Lignocellulose Decay Capabilities.</title>
        <authorList>
            <person name="Nagy L.G."/>
            <person name="Riley R."/>
            <person name="Tritt A."/>
            <person name="Adam C."/>
            <person name="Daum C."/>
            <person name="Floudas D."/>
            <person name="Sun H."/>
            <person name="Yadav J.S."/>
            <person name="Pangilinan J."/>
            <person name="Larsson K.H."/>
            <person name="Matsuura K."/>
            <person name="Barry K."/>
            <person name="Labutti K."/>
            <person name="Kuo R."/>
            <person name="Ohm R.A."/>
            <person name="Bhattacharya S.S."/>
            <person name="Shirouzu T."/>
            <person name="Yoshinaga Y."/>
            <person name="Martin F.M."/>
            <person name="Grigoriev I.V."/>
            <person name="Hibbett D.S."/>
        </authorList>
    </citation>
    <scope>NUCLEOTIDE SEQUENCE [LARGE SCALE GENOMIC DNA]</scope>
    <source>
        <strain evidence="1 2">TUFC12733</strain>
    </source>
</reference>
<dbReference type="AlphaFoldDB" id="A0A167P473"/>